<accession>A0A158GYV6</accession>
<feature type="chain" id="PRO_5011112418" description="Lipoprotein" evidence="1">
    <location>
        <begin position="31"/>
        <end position="103"/>
    </location>
</feature>
<reference evidence="3" key="1">
    <citation type="submission" date="2016-01" db="EMBL/GenBank/DDBJ databases">
        <authorList>
            <person name="Peeters C."/>
        </authorList>
    </citation>
    <scope>NUCLEOTIDE SEQUENCE [LARGE SCALE GENOMIC DNA]</scope>
</reference>
<dbReference type="EMBL" id="FCNY02000006">
    <property type="protein sequence ID" value="SAL37268.1"/>
    <property type="molecule type" value="Genomic_DNA"/>
</dbReference>
<dbReference type="RefSeq" id="WP_235024236.1">
    <property type="nucleotide sequence ID" value="NZ_FCNY02000006.1"/>
</dbReference>
<evidence type="ECO:0008006" key="4">
    <source>
        <dbReference type="Google" id="ProtNLM"/>
    </source>
</evidence>
<keyword evidence="3" id="KW-1185">Reference proteome</keyword>
<evidence type="ECO:0000313" key="2">
    <source>
        <dbReference type="EMBL" id="SAL37268.1"/>
    </source>
</evidence>
<gene>
    <name evidence="2" type="ORF">AWB70_02688</name>
</gene>
<dbReference type="Proteomes" id="UP000054740">
    <property type="component" value="Unassembled WGS sequence"/>
</dbReference>
<sequence>MKAKLNPKFFAMMAACALATSVATIGAARAQGMTEAQQQLIQTMRPMVMAQATPDQQQTAAMPAAQTDETAYGGMSAGMSASAGGRGQGGCSDKPRCDIFFGQ</sequence>
<organism evidence="2 3">
    <name type="scientific">Caballeronia cordobensis</name>
    <name type="common">Burkholderia cordobensis</name>
    <dbReference type="NCBI Taxonomy" id="1353886"/>
    <lineage>
        <taxon>Bacteria</taxon>
        <taxon>Pseudomonadati</taxon>
        <taxon>Pseudomonadota</taxon>
        <taxon>Betaproteobacteria</taxon>
        <taxon>Burkholderiales</taxon>
        <taxon>Burkholderiaceae</taxon>
        <taxon>Caballeronia</taxon>
    </lineage>
</organism>
<evidence type="ECO:0000313" key="3">
    <source>
        <dbReference type="Proteomes" id="UP000054740"/>
    </source>
</evidence>
<protein>
    <recommendedName>
        <fullName evidence="4">Lipoprotein</fullName>
    </recommendedName>
</protein>
<keyword evidence="1" id="KW-0732">Signal</keyword>
<proteinExistence type="predicted"/>
<dbReference type="AlphaFoldDB" id="A0A158GYV6"/>
<evidence type="ECO:0000256" key="1">
    <source>
        <dbReference type="SAM" id="SignalP"/>
    </source>
</evidence>
<feature type="signal peptide" evidence="1">
    <location>
        <begin position="1"/>
        <end position="30"/>
    </location>
</feature>
<name>A0A158GYV6_CABCO</name>